<feature type="compositionally biased region" description="Polar residues" evidence="7">
    <location>
        <begin position="1"/>
        <end position="10"/>
    </location>
</feature>
<feature type="region of interest" description="Disordered" evidence="7">
    <location>
        <begin position="147"/>
        <end position="167"/>
    </location>
</feature>
<dbReference type="InterPro" id="IPR038468">
    <property type="entry name" value="MmpS_C"/>
</dbReference>
<dbReference type="RefSeq" id="WP_349302484.1">
    <property type="nucleotide sequence ID" value="NZ_JBEDNP010000040.1"/>
</dbReference>
<feature type="region of interest" description="Disordered" evidence="7">
    <location>
        <begin position="1"/>
        <end position="22"/>
    </location>
</feature>
<comment type="similarity">
    <text evidence="2">Belongs to the MmpS family.</text>
</comment>
<accession>A0ABV1K511</accession>
<keyword evidence="11" id="KW-1185">Reference proteome</keyword>
<comment type="caution">
    <text evidence="10">The sequence shown here is derived from an EMBL/GenBank/DDBJ whole genome shotgun (WGS) entry which is preliminary data.</text>
</comment>
<evidence type="ECO:0000259" key="9">
    <source>
        <dbReference type="PROSITE" id="PS51178"/>
    </source>
</evidence>
<evidence type="ECO:0000256" key="5">
    <source>
        <dbReference type="ARBA" id="ARBA00022989"/>
    </source>
</evidence>
<keyword evidence="6 8" id="KW-0472">Membrane</keyword>
<dbReference type="InterPro" id="IPR008693">
    <property type="entry name" value="MmpS"/>
</dbReference>
<evidence type="ECO:0000256" key="4">
    <source>
        <dbReference type="ARBA" id="ARBA00022692"/>
    </source>
</evidence>
<dbReference type="CDD" id="cd06577">
    <property type="entry name" value="PASTA_pknB"/>
    <property type="match status" value="1"/>
</dbReference>
<dbReference type="Gene3D" id="2.60.40.2880">
    <property type="entry name" value="MmpS1-5, C-terminal soluble domain"/>
    <property type="match status" value="1"/>
</dbReference>
<reference evidence="10 11" key="1">
    <citation type="submission" date="2024-03" db="EMBL/GenBank/DDBJ databases">
        <title>Draft genome sequence of Pseudonocardia tropica JCM 19149.</title>
        <authorList>
            <person name="Butdee W."/>
            <person name="Duangmal K."/>
        </authorList>
    </citation>
    <scope>NUCLEOTIDE SEQUENCE [LARGE SCALE GENOMIC DNA]</scope>
    <source>
        <strain evidence="10 11">JCM 19149</strain>
    </source>
</reference>
<evidence type="ECO:0000256" key="7">
    <source>
        <dbReference type="SAM" id="MobiDB-lite"/>
    </source>
</evidence>
<gene>
    <name evidence="10" type="ORF">WHI96_26915</name>
</gene>
<evidence type="ECO:0000313" key="11">
    <source>
        <dbReference type="Proteomes" id="UP001464923"/>
    </source>
</evidence>
<keyword evidence="4 8" id="KW-0812">Transmembrane</keyword>
<evidence type="ECO:0000256" key="8">
    <source>
        <dbReference type="SAM" id="Phobius"/>
    </source>
</evidence>
<feature type="region of interest" description="Disordered" evidence="7">
    <location>
        <begin position="65"/>
        <end position="87"/>
    </location>
</feature>
<keyword evidence="3" id="KW-1003">Cell membrane</keyword>
<proteinExistence type="inferred from homology"/>
<feature type="transmembrane region" description="Helical" evidence="8">
    <location>
        <begin position="27"/>
        <end position="47"/>
    </location>
</feature>
<evidence type="ECO:0000313" key="10">
    <source>
        <dbReference type="EMBL" id="MEQ3542447.1"/>
    </source>
</evidence>
<dbReference type="Proteomes" id="UP001464923">
    <property type="component" value="Unassembled WGS sequence"/>
</dbReference>
<keyword evidence="5 8" id="KW-1133">Transmembrane helix</keyword>
<dbReference type="InterPro" id="IPR005543">
    <property type="entry name" value="PASTA_dom"/>
</dbReference>
<sequence length="263" mass="26414">MIQPPDSTSPGPIEDAPSPAGSRGPRLGLLGVGAVMCVVGLIAGLVLGAGASGSSAAGTDQTAVAATSTTTSQEPNDPASFGYATVPDLTGMTGDEASAALDTADFRDISFTTNYASMDSFVEWQSPAAGTWWSKTSSVRVTLDPTSARSTASSATMASTPAPTAPTTSYVEPSSTYTYKITGKNSAMITYSSTGGNTSQVSSAELPWSKSVESPGYGGMSFAYVSAQNSGGGTISCQIIGPSGNVISENSSEGAYAIVTCQD</sequence>
<name>A0ABV1K511_9PSEU</name>
<dbReference type="Pfam" id="PF03793">
    <property type="entry name" value="PASTA"/>
    <property type="match status" value="1"/>
</dbReference>
<evidence type="ECO:0000256" key="2">
    <source>
        <dbReference type="ARBA" id="ARBA00007531"/>
    </source>
</evidence>
<dbReference type="Pfam" id="PF05423">
    <property type="entry name" value="Mycobact_memb"/>
    <property type="match status" value="1"/>
</dbReference>
<evidence type="ECO:0000256" key="1">
    <source>
        <dbReference type="ARBA" id="ARBA00004236"/>
    </source>
</evidence>
<dbReference type="EMBL" id="JBEDNP010000040">
    <property type="protein sequence ID" value="MEQ3542447.1"/>
    <property type="molecule type" value="Genomic_DNA"/>
</dbReference>
<dbReference type="PROSITE" id="PS51178">
    <property type="entry name" value="PASTA"/>
    <property type="match status" value="1"/>
</dbReference>
<evidence type="ECO:0000256" key="3">
    <source>
        <dbReference type="ARBA" id="ARBA00022475"/>
    </source>
</evidence>
<comment type="subcellular location">
    <subcellularLocation>
        <location evidence="1">Cell membrane</location>
    </subcellularLocation>
</comment>
<dbReference type="Gene3D" id="3.30.10.20">
    <property type="match status" value="1"/>
</dbReference>
<evidence type="ECO:0000256" key="6">
    <source>
        <dbReference type="ARBA" id="ARBA00023136"/>
    </source>
</evidence>
<protein>
    <submittedName>
        <fullName evidence="10">MmpS family transport accessory protein</fullName>
    </submittedName>
</protein>
<feature type="domain" description="PASTA" evidence="9">
    <location>
        <begin position="77"/>
        <end position="145"/>
    </location>
</feature>
<organism evidence="10 11">
    <name type="scientific">Pseudonocardia tropica</name>
    <dbReference type="NCBI Taxonomy" id="681289"/>
    <lineage>
        <taxon>Bacteria</taxon>
        <taxon>Bacillati</taxon>
        <taxon>Actinomycetota</taxon>
        <taxon>Actinomycetes</taxon>
        <taxon>Pseudonocardiales</taxon>
        <taxon>Pseudonocardiaceae</taxon>
        <taxon>Pseudonocardia</taxon>
    </lineage>
</organism>